<dbReference type="Pfam" id="PF10236">
    <property type="entry name" value="DAP3"/>
    <property type="match status" value="1"/>
</dbReference>
<dbReference type="PANTHER" id="PTHR12810">
    <property type="entry name" value="MITOCHONDRIAL 28S RIBOSOMAL PROTEIN S29"/>
    <property type="match status" value="1"/>
</dbReference>
<organism evidence="8 9">
    <name type="scientific">Clathrus columnatus</name>
    <dbReference type="NCBI Taxonomy" id="1419009"/>
    <lineage>
        <taxon>Eukaryota</taxon>
        <taxon>Fungi</taxon>
        <taxon>Dikarya</taxon>
        <taxon>Basidiomycota</taxon>
        <taxon>Agaricomycotina</taxon>
        <taxon>Agaricomycetes</taxon>
        <taxon>Phallomycetidae</taxon>
        <taxon>Phallales</taxon>
        <taxon>Clathraceae</taxon>
        <taxon>Clathrus</taxon>
    </lineage>
</organism>
<name>A0AAV5AFB2_9AGAM</name>
<evidence type="ECO:0000256" key="1">
    <source>
        <dbReference type="ARBA" id="ARBA00004173"/>
    </source>
</evidence>
<dbReference type="GO" id="GO:0003735">
    <property type="term" value="F:structural constituent of ribosome"/>
    <property type="evidence" value="ECO:0007669"/>
    <property type="project" value="TreeGrafter"/>
</dbReference>
<comment type="caution">
    <text evidence="8">The sequence shown here is derived from an EMBL/GenBank/DDBJ whole genome shotgun (WGS) entry which is preliminary data.</text>
</comment>
<evidence type="ECO:0000313" key="9">
    <source>
        <dbReference type="Proteomes" id="UP001050691"/>
    </source>
</evidence>
<dbReference type="SUPFAM" id="SSF52540">
    <property type="entry name" value="P-loop containing nucleoside triphosphate hydrolases"/>
    <property type="match status" value="1"/>
</dbReference>
<evidence type="ECO:0000256" key="5">
    <source>
        <dbReference type="ARBA" id="ARBA00023128"/>
    </source>
</evidence>
<evidence type="ECO:0000256" key="6">
    <source>
        <dbReference type="ARBA" id="ARBA00023274"/>
    </source>
</evidence>
<gene>
    <name evidence="8" type="ORF">Clacol_005570</name>
</gene>
<proteinExistence type="inferred from homology"/>
<evidence type="ECO:0000256" key="3">
    <source>
        <dbReference type="ARBA" id="ARBA00022946"/>
    </source>
</evidence>
<keyword evidence="9" id="KW-1185">Reference proteome</keyword>
<dbReference type="InterPro" id="IPR027417">
    <property type="entry name" value="P-loop_NTPase"/>
</dbReference>
<protein>
    <recommendedName>
        <fullName evidence="7">Small ribosomal subunit protein mS29</fullName>
    </recommendedName>
</protein>
<evidence type="ECO:0000313" key="8">
    <source>
        <dbReference type="EMBL" id="GJJ11338.1"/>
    </source>
</evidence>
<keyword evidence="3" id="KW-0809">Transit peptide</keyword>
<accession>A0AAV5AFB2</accession>
<evidence type="ECO:0000256" key="2">
    <source>
        <dbReference type="ARBA" id="ARBA00009863"/>
    </source>
</evidence>
<evidence type="ECO:0000256" key="7">
    <source>
        <dbReference type="ARBA" id="ARBA00035140"/>
    </source>
</evidence>
<keyword evidence="6" id="KW-0687">Ribonucleoprotein</keyword>
<dbReference type="AlphaFoldDB" id="A0AAV5AFB2"/>
<dbReference type="InterPro" id="IPR019368">
    <property type="entry name" value="Ribosomal_mS29"/>
</dbReference>
<comment type="similarity">
    <text evidence="2">Belongs to the mitochondrion-specific ribosomal protein mS29 family.</text>
</comment>
<dbReference type="EMBL" id="BPWL01000006">
    <property type="protein sequence ID" value="GJJ11338.1"/>
    <property type="molecule type" value="Genomic_DNA"/>
</dbReference>
<dbReference type="PANTHER" id="PTHR12810:SF0">
    <property type="entry name" value="SMALL RIBOSOMAL SUBUNIT PROTEIN MS29"/>
    <property type="match status" value="1"/>
</dbReference>
<dbReference type="Gene3D" id="3.40.50.300">
    <property type="entry name" value="P-loop containing nucleotide triphosphate hydrolases"/>
    <property type="match status" value="1"/>
</dbReference>
<dbReference type="GO" id="GO:0005763">
    <property type="term" value="C:mitochondrial small ribosomal subunit"/>
    <property type="evidence" value="ECO:0007669"/>
    <property type="project" value="TreeGrafter"/>
</dbReference>
<evidence type="ECO:0000256" key="4">
    <source>
        <dbReference type="ARBA" id="ARBA00022980"/>
    </source>
</evidence>
<keyword evidence="5" id="KW-0496">Mitochondrion</keyword>
<dbReference type="Proteomes" id="UP001050691">
    <property type="component" value="Unassembled WGS sequence"/>
</dbReference>
<reference evidence="8" key="1">
    <citation type="submission" date="2021-10" db="EMBL/GenBank/DDBJ databases">
        <title>De novo Genome Assembly of Clathrus columnatus (Basidiomycota, Fungi) Using Illumina and Nanopore Sequence Data.</title>
        <authorList>
            <person name="Ogiso-Tanaka E."/>
            <person name="Itagaki H."/>
            <person name="Hosoya T."/>
            <person name="Hosaka K."/>
        </authorList>
    </citation>
    <scope>NUCLEOTIDE SEQUENCE</scope>
    <source>
        <strain evidence="8">MO-923</strain>
    </source>
</reference>
<sequence length="405" mass="44863">MVKKSHGPPEQIGDMRNRSAKNFVSLTEPDAQESISTTSVGSIMTFKEPTGSFHAFGLPRSLLLEFRLLSKPCSVVRETTLKAMNALDSAKNGTSRDSRIVLTGDSGSGKSFLLLQAVDYALQSGWIVLYIPRAISLLDSSTSYQYDPRTQTYQQPPASQQLLKRFLSVNNTTLQSMKITQSINIGRLSNFQVGTPLTQLIDAGIKEPYISCDVLSATLEQLEHQTNHPVLLAIDDFQALYCTSQYRDPDYNRIRSYHLSVPRLLLEYAGGLKSYTKGAVLGAISSTNTNFQAPLELREALQLTGKEVISPYESRSSELVQYMHGLRPFQVPAKLSVPESLGLFGIWSRHLALHTSNDIYFIITPALTSLPHLLGPNDELFHSKYTEASANARQFVRGLLGTIET</sequence>
<comment type="subcellular location">
    <subcellularLocation>
        <location evidence="1">Mitochondrion</location>
    </subcellularLocation>
</comment>
<keyword evidence="4" id="KW-0689">Ribosomal protein</keyword>